<dbReference type="CDD" id="cd04163">
    <property type="entry name" value="Era"/>
    <property type="match status" value="1"/>
</dbReference>
<keyword evidence="6" id="KW-0690">Ribosome biogenesis</keyword>
<reference evidence="11 12" key="1">
    <citation type="submission" date="2019-03" db="EMBL/GenBank/DDBJ databases">
        <title>Metabolic potential of uncultured bacteria and archaea associated with petroleum seepage in deep-sea sediments.</title>
        <authorList>
            <person name="Dong X."/>
            <person name="Hubert C."/>
        </authorList>
    </citation>
    <scope>NUCLEOTIDE SEQUENCE [LARGE SCALE GENOMIC DNA]</scope>
    <source>
        <strain evidence="11">E29_bin36</strain>
    </source>
</reference>
<dbReference type="NCBIfam" id="TIGR00436">
    <property type="entry name" value="era"/>
    <property type="match status" value="1"/>
</dbReference>
<dbReference type="NCBIfam" id="TIGR00231">
    <property type="entry name" value="small_GTP"/>
    <property type="match status" value="1"/>
</dbReference>
<feature type="domain" description="KH type-2" evidence="9">
    <location>
        <begin position="216"/>
        <end position="293"/>
    </location>
</feature>
<keyword evidence="6" id="KW-0472">Membrane</keyword>
<dbReference type="PANTHER" id="PTHR42698">
    <property type="entry name" value="GTPASE ERA"/>
    <property type="match status" value="1"/>
</dbReference>
<feature type="region of interest" description="G1" evidence="7">
    <location>
        <begin position="26"/>
        <end position="33"/>
    </location>
</feature>
<keyword evidence="5 6" id="KW-0342">GTP-binding</keyword>
<dbReference type="SUPFAM" id="SSF52540">
    <property type="entry name" value="P-loop containing nucleoside triphosphate hydrolases"/>
    <property type="match status" value="1"/>
</dbReference>
<dbReference type="Pfam" id="PF07650">
    <property type="entry name" value="KH_2"/>
    <property type="match status" value="1"/>
</dbReference>
<comment type="subunit">
    <text evidence="6">Monomer.</text>
</comment>
<dbReference type="CDD" id="cd22534">
    <property type="entry name" value="KH-II_Era"/>
    <property type="match status" value="1"/>
</dbReference>
<feature type="region of interest" description="G4" evidence="7">
    <location>
        <begin position="135"/>
        <end position="138"/>
    </location>
</feature>
<evidence type="ECO:0000256" key="5">
    <source>
        <dbReference type="ARBA" id="ARBA00023134"/>
    </source>
</evidence>
<organism evidence="11 12">
    <name type="scientific">candidate division TA06 bacterium</name>
    <dbReference type="NCBI Taxonomy" id="2250710"/>
    <lineage>
        <taxon>Bacteria</taxon>
        <taxon>Bacteria division TA06</taxon>
    </lineage>
</organism>
<feature type="domain" description="Era-type G" evidence="10">
    <location>
        <begin position="18"/>
        <end position="185"/>
    </location>
</feature>
<evidence type="ECO:0000259" key="9">
    <source>
        <dbReference type="PROSITE" id="PS50823"/>
    </source>
</evidence>
<dbReference type="InterPro" id="IPR009019">
    <property type="entry name" value="KH_sf_prok-type"/>
</dbReference>
<feature type="binding site" evidence="6">
    <location>
        <begin position="135"/>
        <end position="138"/>
    </location>
    <ligand>
        <name>GTP</name>
        <dbReference type="ChEBI" id="CHEBI:37565"/>
    </ligand>
</feature>
<comment type="subcellular location">
    <subcellularLocation>
        <location evidence="6">Cytoplasm</location>
    </subcellularLocation>
    <subcellularLocation>
        <location evidence="6">Cell membrane</location>
        <topology evidence="6">Peripheral membrane protein</topology>
    </subcellularLocation>
</comment>
<dbReference type="PROSITE" id="PS50823">
    <property type="entry name" value="KH_TYPE_2"/>
    <property type="match status" value="1"/>
</dbReference>
<dbReference type="EMBL" id="SOIP01000329">
    <property type="protein sequence ID" value="TET80471.1"/>
    <property type="molecule type" value="Genomic_DNA"/>
</dbReference>
<dbReference type="GO" id="GO:0043024">
    <property type="term" value="F:ribosomal small subunit binding"/>
    <property type="evidence" value="ECO:0007669"/>
    <property type="project" value="TreeGrafter"/>
</dbReference>
<dbReference type="GO" id="GO:0005886">
    <property type="term" value="C:plasma membrane"/>
    <property type="evidence" value="ECO:0007669"/>
    <property type="project" value="UniProtKB-SubCell"/>
</dbReference>
<dbReference type="InterPro" id="IPR004044">
    <property type="entry name" value="KH_dom_type_2"/>
</dbReference>
<evidence type="ECO:0000313" key="12">
    <source>
        <dbReference type="Proteomes" id="UP000315534"/>
    </source>
</evidence>
<dbReference type="SUPFAM" id="SSF54814">
    <property type="entry name" value="Prokaryotic type KH domain (KH-domain type II)"/>
    <property type="match status" value="1"/>
</dbReference>
<dbReference type="GO" id="GO:0000028">
    <property type="term" value="P:ribosomal small subunit assembly"/>
    <property type="evidence" value="ECO:0007669"/>
    <property type="project" value="TreeGrafter"/>
</dbReference>
<comment type="caution">
    <text evidence="11">The sequence shown here is derived from an EMBL/GenBank/DDBJ whole genome shotgun (WGS) entry which is preliminary data.</text>
</comment>
<dbReference type="InterPro" id="IPR006073">
    <property type="entry name" value="GTP-bd"/>
</dbReference>
<dbReference type="InterPro" id="IPR005225">
    <property type="entry name" value="Small_GTP-bd"/>
</dbReference>
<feature type="binding site" evidence="6">
    <location>
        <begin position="73"/>
        <end position="77"/>
    </location>
    <ligand>
        <name>GTP</name>
        <dbReference type="ChEBI" id="CHEBI:37565"/>
    </ligand>
</feature>
<feature type="region of interest" description="G3" evidence="7">
    <location>
        <begin position="73"/>
        <end position="76"/>
    </location>
</feature>
<dbReference type="GO" id="GO:0005829">
    <property type="term" value="C:cytosol"/>
    <property type="evidence" value="ECO:0007669"/>
    <property type="project" value="TreeGrafter"/>
</dbReference>
<dbReference type="InterPro" id="IPR005662">
    <property type="entry name" value="GTPase_Era-like"/>
</dbReference>
<evidence type="ECO:0000256" key="7">
    <source>
        <dbReference type="PROSITE-ProRule" id="PRU01050"/>
    </source>
</evidence>
<comment type="function">
    <text evidence="6">An essential GTPase that binds both GDP and GTP, with rapid nucleotide exchange. Plays a role in 16S rRNA processing and 30S ribosomal subunit biogenesis and possibly also in cell cycle regulation and energy metabolism.</text>
</comment>
<dbReference type="GO" id="GO:0003924">
    <property type="term" value="F:GTPase activity"/>
    <property type="evidence" value="ECO:0007669"/>
    <property type="project" value="UniProtKB-UniRule"/>
</dbReference>
<dbReference type="NCBIfam" id="NF000908">
    <property type="entry name" value="PRK00089.1"/>
    <property type="match status" value="1"/>
</dbReference>
<keyword evidence="6" id="KW-0699">rRNA-binding</keyword>
<dbReference type="Gene3D" id="3.40.50.300">
    <property type="entry name" value="P-loop containing nucleotide triphosphate hydrolases"/>
    <property type="match status" value="1"/>
</dbReference>
<dbReference type="InterPro" id="IPR030388">
    <property type="entry name" value="G_ERA_dom"/>
</dbReference>
<dbReference type="InterPro" id="IPR027417">
    <property type="entry name" value="P-loop_NTPase"/>
</dbReference>
<comment type="similarity">
    <text evidence="1 6 7 8">Belongs to the TRAFAC class TrmE-Era-EngA-EngB-Septin-like GTPase superfamily. Era GTPase family.</text>
</comment>
<evidence type="ECO:0000256" key="2">
    <source>
        <dbReference type="ARBA" id="ARBA00020484"/>
    </source>
</evidence>
<evidence type="ECO:0000256" key="8">
    <source>
        <dbReference type="RuleBase" id="RU003761"/>
    </source>
</evidence>
<keyword evidence="6" id="KW-1003">Cell membrane</keyword>
<keyword evidence="4 6" id="KW-0694">RNA-binding</keyword>
<protein>
    <recommendedName>
        <fullName evidence="2 6">GTPase Era</fullName>
    </recommendedName>
</protein>
<dbReference type="AlphaFoldDB" id="A0A523XMF0"/>
<evidence type="ECO:0000256" key="1">
    <source>
        <dbReference type="ARBA" id="ARBA00007921"/>
    </source>
</evidence>
<dbReference type="GO" id="GO:0005525">
    <property type="term" value="F:GTP binding"/>
    <property type="evidence" value="ECO:0007669"/>
    <property type="project" value="UniProtKB-UniRule"/>
</dbReference>
<dbReference type="Proteomes" id="UP000315534">
    <property type="component" value="Unassembled WGS sequence"/>
</dbReference>
<evidence type="ECO:0000313" key="11">
    <source>
        <dbReference type="EMBL" id="TET80471.1"/>
    </source>
</evidence>
<dbReference type="Pfam" id="PF01926">
    <property type="entry name" value="MMR_HSR1"/>
    <property type="match status" value="1"/>
</dbReference>
<keyword evidence="3 6" id="KW-0547">Nucleotide-binding</keyword>
<evidence type="ECO:0000256" key="3">
    <source>
        <dbReference type="ARBA" id="ARBA00022741"/>
    </source>
</evidence>
<keyword evidence="6" id="KW-0963">Cytoplasm</keyword>
<feature type="region of interest" description="G5" evidence="7">
    <location>
        <begin position="164"/>
        <end position="166"/>
    </location>
</feature>
<dbReference type="PANTHER" id="PTHR42698:SF1">
    <property type="entry name" value="GTPASE ERA, MITOCHONDRIAL"/>
    <property type="match status" value="1"/>
</dbReference>
<dbReference type="Gene3D" id="3.30.300.20">
    <property type="match status" value="1"/>
</dbReference>
<dbReference type="PROSITE" id="PS51713">
    <property type="entry name" value="G_ERA"/>
    <property type="match status" value="1"/>
</dbReference>
<feature type="region of interest" description="G2" evidence="7">
    <location>
        <begin position="52"/>
        <end position="56"/>
    </location>
</feature>
<accession>A0A523XMF0</accession>
<proteinExistence type="inferred from homology"/>
<gene>
    <name evidence="6" type="primary">era</name>
    <name evidence="11" type="ORF">E3J38_05530</name>
</gene>
<feature type="binding site" evidence="6">
    <location>
        <begin position="26"/>
        <end position="33"/>
    </location>
    <ligand>
        <name>GTP</name>
        <dbReference type="ChEBI" id="CHEBI:37565"/>
    </ligand>
</feature>
<dbReference type="PRINTS" id="PR00326">
    <property type="entry name" value="GTP1OBG"/>
</dbReference>
<dbReference type="InterPro" id="IPR015946">
    <property type="entry name" value="KH_dom-like_a/b"/>
</dbReference>
<dbReference type="FunFam" id="3.30.300.20:FF:000003">
    <property type="entry name" value="GTPase Era"/>
    <property type="match status" value="1"/>
</dbReference>
<dbReference type="HAMAP" id="MF_00367">
    <property type="entry name" value="GTPase_Era"/>
    <property type="match status" value="1"/>
</dbReference>
<dbReference type="GO" id="GO:0070181">
    <property type="term" value="F:small ribosomal subunit rRNA binding"/>
    <property type="evidence" value="ECO:0007669"/>
    <property type="project" value="UniProtKB-UniRule"/>
</dbReference>
<name>A0A523XMF0_UNCT6</name>
<evidence type="ECO:0000256" key="6">
    <source>
        <dbReference type="HAMAP-Rule" id="MF_00367"/>
    </source>
</evidence>
<evidence type="ECO:0000256" key="4">
    <source>
        <dbReference type="ARBA" id="ARBA00022884"/>
    </source>
</evidence>
<evidence type="ECO:0000259" key="10">
    <source>
        <dbReference type="PROSITE" id="PS51713"/>
    </source>
</evidence>
<sequence>MENSRLEKLIPDSGSQFRAGYVALLGKPNVGKSTLLNALMKQKLAIVTPKPQTTRHTTIAILNGKNFQAILMDTPGIFQPKKGVRLQQSMVRKAISALNDADVLVLMAEPDISSEKDLPIREIRRTDKPVVLTINKIDTVSKKVLLPAIDAARRMYDFQEIVPISALRADGLDELLDSIMRLLPFGSPFYPPDVLTDKPERFFVGEIIRETIFVCYGQEIPYTTTVTVEDFSERDKGKDFIRAVIHTERSSQKAILIGRKGEALKRIGEKARKEIEEFLGRPVYLELWVKTRKDWRKKASDLKEFGY</sequence>